<comment type="similarity">
    <text evidence="1">Belongs to the AB hydrolase superfamily. AB hydrolase 2 family.</text>
</comment>
<dbReference type="Proteomes" id="UP000233778">
    <property type="component" value="Chromosome"/>
</dbReference>
<dbReference type="Pfam" id="PF02230">
    <property type="entry name" value="Abhydrolase_2"/>
    <property type="match status" value="1"/>
</dbReference>
<keyword evidence="2" id="KW-0378">Hydrolase</keyword>
<dbReference type="RefSeq" id="WP_021015062.1">
    <property type="nucleotide sequence ID" value="NZ_CP025084.1"/>
</dbReference>
<dbReference type="EMBL" id="CP025085">
    <property type="protein sequence ID" value="AUH01618.1"/>
    <property type="molecule type" value="Genomic_DNA"/>
</dbReference>
<evidence type="ECO:0000259" key="3">
    <source>
        <dbReference type="Pfam" id="PF02230"/>
    </source>
</evidence>
<dbReference type="InterPro" id="IPR050565">
    <property type="entry name" value="LYPA1-2/EST-like"/>
</dbReference>
<accession>A0A2I5TAL2</accession>
<dbReference type="EMBL" id="CP025084">
    <property type="protein sequence ID" value="AUH05941.1"/>
    <property type="molecule type" value="Genomic_DNA"/>
</dbReference>
<dbReference type="NCBIfam" id="NF008525">
    <property type="entry name" value="PRK11460.1"/>
    <property type="match status" value="1"/>
</dbReference>
<reference evidence="4 7" key="3">
    <citation type="submission" date="2017-11" db="EMBL/GenBank/DDBJ databases">
        <title>Complete genome sequence of Serratia sp. ATCC 39006 LacA.</title>
        <authorList>
            <person name="Hampton H.G."/>
            <person name="Jackson S.A."/>
            <person name="Jauregui R."/>
            <person name="Poulter G.T.M."/>
            <person name="Salmond G.P.C."/>
            <person name="Fineran P.C."/>
        </authorList>
    </citation>
    <scope>NUCLEOTIDE SEQUENCE [LARGE SCALE GENOMIC DNA]</scope>
    <source>
        <strain evidence="4 7">ATCC 39006</strain>
    </source>
</reference>
<reference evidence="5" key="2">
    <citation type="submission" date="2013-09" db="EMBL/GenBank/DDBJ databases">
        <authorList>
            <person name="Wang G."/>
            <person name="Yang Y."/>
            <person name="Su Y."/>
        </authorList>
    </citation>
    <scope>NUCLEOTIDE SEQUENCE</scope>
    <source>
        <strain evidence="5">ATCC 39006</strain>
    </source>
</reference>
<dbReference type="KEGG" id="sera:Ser39006_018510"/>
<dbReference type="SUPFAM" id="SSF53474">
    <property type="entry name" value="alpha/beta-Hydrolases"/>
    <property type="match status" value="1"/>
</dbReference>
<gene>
    <name evidence="4" type="ORF">CWC46_18510</name>
    <name evidence="5" type="ORF">Ser39006_018510</name>
</gene>
<dbReference type="PANTHER" id="PTHR10655:SF17">
    <property type="entry name" value="LYSOPHOSPHOLIPASE-LIKE PROTEIN 1"/>
    <property type="match status" value="1"/>
</dbReference>
<evidence type="ECO:0000313" key="4">
    <source>
        <dbReference type="EMBL" id="AUH01618.1"/>
    </source>
</evidence>
<dbReference type="OrthoDB" id="9801763at2"/>
<dbReference type="STRING" id="104623.Ser39006_01795"/>
<dbReference type="GO" id="GO:0016787">
    <property type="term" value="F:hydrolase activity"/>
    <property type="evidence" value="ECO:0007669"/>
    <property type="project" value="UniProtKB-KW"/>
</dbReference>
<dbReference type="PANTHER" id="PTHR10655">
    <property type="entry name" value="LYSOPHOSPHOLIPASE-RELATED"/>
    <property type="match status" value="1"/>
</dbReference>
<keyword evidence="6" id="KW-1185">Reference proteome</keyword>
<evidence type="ECO:0000313" key="6">
    <source>
        <dbReference type="Proteomes" id="UP000017700"/>
    </source>
</evidence>
<dbReference type="Proteomes" id="UP000017700">
    <property type="component" value="Chromosome"/>
</dbReference>
<dbReference type="KEGG" id="serq:CWC46_18510"/>
<evidence type="ECO:0000313" key="7">
    <source>
        <dbReference type="Proteomes" id="UP000233778"/>
    </source>
</evidence>
<dbReference type="InterPro" id="IPR003140">
    <property type="entry name" value="PLipase/COase/thioEstase"/>
</dbReference>
<protein>
    <submittedName>
        <fullName evidence="5">Esterase</fullName>
    </submittedName>
</protein>
<reference evidence="5 6" key="1">
    <citation type="journal article" date="2013" name="Genome Announc.">
        <title>Draft genome sequence of Serratia sp. strain ATCC 39006, a model bacterium for analysis of the biosynthesis and regulation of prodigiosin, a carbapenem, and gas vesicles.</title>
        <authorList>
            <person name="Fineran P.C."/>
            <person name="Iglesias Cans M.C."/>
            <person name="Ramsay J.P."/>
            <person name="Wilf N.M."/>
            <person name="Cossyleon D."/>
            <person name="McNeil M.B."/>
            <person name="Williamson N.R."/>
            <person name="Monson R.E."/>
            <person name="Becher S.A."/>
            <person name="Stanton J.A."/>
            <person name="Brugger K."/>
            <person name="Brown S.D."/>
            <person name="Salmond G.P."/>
        </authorList>
    </citation>
    <scope>NUCLEOTIDE SEQUENCE [LARGE SCALE GENOMIC DNA]</scope>
    <source>
        <strain evidence="5">ATCC 39006</strain>
        <strain evidence="6">ATCC 39006 / SC 11482</strain>
    </source>
</reference>
<evidence type="ECO:0000256" key="1">
    <source>
        <dbReference type="ARBA" id="ARBA00006499"/>
    </source>
</evidence>
<sequence length="228" mass="25704">MKHEYVMVQNAVSPKQLFLLFHGVGDNPVSMGEIGRYFAEAFPQALVVSIGGPESSDVGNGRQWFSIQGITEENRVERINTIMPRFIDTVRYWQEYSQVDYAHTALIGFSQGSIMILEALKAEENLAGRVVIFSGRFAALPEQPFTETVVHLIHGEDDPVIAVDHVRTAAHRLRSHGSDFTLDLVPELGHAIDDEMMGYALDRLKNYIPQRYWDEAVQGNRGELIAFR</sequence>
<evidence type="ECO:0000313" key="5">
    <source>
        <dbReference type="EMBL" id="AUH05941.1"/>
    </source>
</evidence>
<feature type="domain" description="Phospholipase/carboxylesterase/thioesterase" evidence="3">
    <location>
        <begin position="7"/>
        <end position="205"/>
    </location>
</feature>
<evidence type="ECO:0000256" key="2">
    <source>
        <dbReference type="ARBA" id="ARBA00022801"/>
    </source>
</evidence>
<proteinExistence type="inferred from homology"/>
<dbReference type="Gene3D" id="3.40.50.1820">
    <property type="entry name" value="alpha/beta hydrolase"/>
    <property type="match status" value="1"/>
</dbReference>
<name>A0A2I5TAL2_SERS3</name>
<reference evidence="5" key="4">
    <citation type="submission" date="2017-11" db="EMBL/GenBank/DDBJ databases">
        <title>Complete genome sequence of Serratia sp. ATCC 39006.</title>
        <authorList>
            <person name="Hampton H.G."/>
            <person name="Jackson S.A."/>
            <person name="Jauregui R."/>
            <person name="Poulter G.T.M."/>
            <person name="Salmond G.P.C."/>
            <person name="Fineran P.C."/>
        </authorList>
    </citation>
    <scope>NUCLEOTIDE SEQUENCE</scope>
    <source>
        <strain evidence="5">ATCC 39006</strain>
    </source>
</reference>
<dbReference type="InterPro" id="IPR029058">
    <property type="entry name" value="AB_hydrolase_fold"/>
</dbReference>
<dbReference type="AlphaFoldDB" id="A0A2I5TAL2"/>
<organism evidence="5 6">
    <name type="scientific">Serratia sp. (strain ATCC 39006)</name>
    <name type="common">Prodigiosinella confusarubida</name>
    <dbReference type="NCBI Taxonomy" id="104623"/>
    <lineage>
        <taxon>Bacteria</taxon>
        <taxon>Pseudomonadati</taxon>
        <taxon>Pseudomonadota</taxon>
        <taxon>Gammaproteobacteria</taxon>
        <taxon>Enterobacterales</taxon>
        <taxon>Pectobacteriaceae</taxon>
        <taxon>Prodigiosinella</taxon>
    </lineage>
</organism>